<gene>
    <name evidence="6" type="ORF">SMD27_11480</name>
</gene>
<keyword evidence="7" id="KW-1185">Reference proteome</keyword>
<dbReference type="PRINTS" id="PR00039">
    <property type="entry name" value="HTHLYSR"/>
</dbReference>
<dbReference type="Pfam" id="PF03466">
    <property type="entry name" value="LysR_substrate"/>
    <property type="match status" value="1"/>
</dbReference>
<comment type="similarity">
    <text evidence="1">Belongs to the LysR transcriptional regulatory family.</text>
</comment>
<keyword evidence="4" id="KW-0804">Transcription</keyword>
<dbReference type="Proteomes" id="UP001279642">
    <property type="component" value="Unassembled WGS sequence"/>
</dbReference>
<evidence type="ECO:0000256" key="2">
    <source>
        <dbReference type="ARBA" id="ARBA00023015"/>
    </source>
</evidence>
<name>A0ABU5EAT4_9PROT</name>
<keyword evidence="3" id="KW-0238">DNA-binding</keyword>
<dbReference type="Gene3D" id="1.10.10.10">
    <property type="entry name" value="Winged helix-like DNA-binding domain superfamily/Winged helix DNA-binding domain"/>
    <property type="match status" value="1"/>
</dbReference>
<dbReference type="RefSeq" id="WP_320508502.1">
    <property type="nucleotide sequence ID" value="NZ_JAXCLW010000002.1"/>
</dbReference>
<evidence type="ECO:0000256" key="1">
    <source>
        <dbReference type="ARBA" id="ARBA00009437"/>
    </source>
</evidence>
<proteinExistence type="inferred from homology"/>
<evidence type="ECO:0000256" key="4">
    <source>
        <dbReference type="ARBA" id="ARBA00023163"/>
    </source>
</evidence>
<dbReference type="EMBL" id="JAXCLW010000002">
    <property type="protein sequence ID" value="MDY0883467.1"/>
    <property type="molecule type" value="Genomic_DNA"/>
</dbReference>
<feature type="domain" description="HTH lysR-type" evidence="5">
    <location>
        <begin position="5"/>
        <end position="62"/>
    </location>
</feature>
<keyword evidence="2" id="KW-0805">Transcription regulation</keyword>
<dbReference type="SUPFAM" id="SSF46785">
    <property type="entry name" value="Winged helix' DNA-binding domain"/>
    <property type="match status" value="1"/>
</dbReference>
<dbReference type="PANTHER" id="PTHR30537">
    <property type="entry name" value="HTH-TYPE TRANSCRIPTIONAL REGULATOR"/>
    <property type="match status" value="1"/>
</dbReference>
<dbReference type="PROSITE" id="PS50931">
    <property type="entry name" value="HTH_LYSR"/>
    <property type="match status" value="1"/>
</dbReference>
<dbReference type="PANTHER" id="PTHR30537:SF74">
    <property type="entry name" value="HTH-TYPE TRANSCRIPTIONAL REGULATOR TRPI"/>
    <property type="match status" value="1"/>
</dbReference>
<dbReference type="InterPro" id="IPR036388">
    <property type="entry name" value="WH-like_DNA-bd_sf"/>
</dbReference>
<dbReference type="InterPro" id="IPR005119">
    <property type="entry name" value="LysR_subst-bd"/>
</dbReference>
<dbReference type="Pfam" id="PF00126">
    <property type="entry name" value="HTH_1"/>
    <property type="match status" value="1"/>
</dbReference>
<evidence type="ECO:0000259" key="5">
    <source>
        <dbReference type="PROSITE" id="PS50931"/>
    </source>
</evidence>
<protein>
    <submittedName>
        <fullName evidence="6">LysR family transcriptional regulator</fullName>
    </submittedName>
</protein>
<dbReference type="SUPFAM" id="SSF53850">
    <property type="entry name" value="Periplasmic binding protein-like II"/>
    <property type="match status" value="1"/>
</dbReference>
<accession>A0ABU5EAT4</accession>
<organism evidence="6 7">
    <name type="scientific">Dongia soli</name>
    <dbReference type="NCBI Taxonomy" id="600628"/>
    <lineage>
        <taxon>Bacteria</taxon>
        <taxon>Pseudomonadati</taxon>
        <taxon>Pseudomonadota</taxon>
        <taxon>Alphaproteobacteria</taxon>
        <taxon>Rhodospirillales</taxon>
        <taxon>Dongiaceae</taxon>
        <taxon>Dongia</taxon>
    </lineage>
</organism>
<dbReference type="InterPro" id="IPR058163">
    <property type="entry name" value="LysR-type_TF_proteobact-type"/>
</dbReference>
<dbReference type="InterPro" id="IPR000847">
    <property type="entry name" value="LysR_HTH_N"/>
</dbReference>
<comment type="caution">
    <text evidence="6">The sequence shown here is derived from an EMBL/GenBank/DDBJ whole genome shotgun (WGS) entry which is preliminary data.</text>
</comment>
<dbReference type="InterPro" id="IPR036390">
    <property type="entry name" value="WH_DNA-bd_sf"/>
</dbReference>
<evidence type="ECO:0000313" key="6">
    <source>
        <dbReference type="EMBL" id="MDY0883467.1"/>
    </source>
</evidence>
<sequence length="293" mass="32060">MRDLPPMKAIRVFEACVRVGSFTQAAKELNVGQPAVSHQMQSLEADLGVQLFERKGGQSLPTAEALAYYRTISSALGEIARATRGLRQRASQPGLTLATYPGIAMFWLMPKLAELKNVNPSLAVRVVTSERDHDMPLDDVDCAILFGDGNWLGYESHLLMPEIVFPIASPSLSMSCAGRSPEELLEKGPLIHLDHRDQRWFNWQDWRAQRAPKARHIDSGVEVTNHGIAIHQTLMGQGIALGWKGVVDELLINGLLVALDSAPITSSRGYHIVGSSAFFASTVGQTLLLSLKV</sequence>
<reference evidence="6 7" key="1">
    <citation type="journal article" date="2016" name="Antonie Van Leeuwenhoek">
        <title>Dongia soli sp. nov., isolated from soil from Dokdo, Korea.</title>
        <authorList>
            <person name="Kim D.U."/>
            <person name="Lee H."/>
            <person name="Kim H."/>
            <person name="Kim S.G."/>
            <person name="Ka J.O."/>
        </authorList>
    </citation>
    <scope>NUCLEOTIDE SEQUENCE [LARGE SCALE GENOMIC DNA]</scope>
    <source>
        <strain evidence="6 7">D78</strain>
    </source>
</reference>
<evidence type="ECO:0000256" key="3">
    <source>
        <dbReference type="ARBA" id="ARBA00023125"/>
    </source>
</evidence>
<dbReference type="Gene3D" id="3.40.190.10">
    <property type="entry name" value="Periplasmic binding protein-like II"/>
    <property type="match status" value="2"/>
</dbReference>
<evidence type="ECO:0000313" key="7">
    <source>
        <dbReference type="Proteomes" id="UP001279642"/>
    </source>
</evidence>